<evidence type="ECO:0000313" key="2">
    <source>
        <dbReference type="Proteomes" id="UP001501697"/>
    </source>
</evidence>
<sequence length="92" mass="10210">MGSGVGDRSKLLFNNTHMLSVAEAIGAGEDIVDSKSLQNRLGLRQSAVQRILVALEGVGLMERLERQARTEPIRFQRVPHPFWEAARDLARA</sequence>
<gene>
    <name evidence="1" type="ORF">GCM10022200_25430</name>
</gene>
<dbReference type="RefSeq" id="WP_344739158.1">
    <property type="nucleotide sequence ID" value="NZ_BAAAYU010000005.1"/>
</dbReference>
<evidence type="ECO:0008006" key="3">
    <source>
        <dbReference type="Google" id="ProtNLM"/>
    </source>
</evidence>
<proteinExistence type="predicted"/>
<reference evidence="2" key="1">
    <citation type="journal article" date="2019" name="Int. J. Syst. Evol. Microbiol.">
        <title>The Global Catalogue of Microorganisms (GCM) 10K type strain sequencing project: providing services to taxonomists for standard genome sequencing and annotation.</title>
        <authorList>
            <consortium name="The Broad Institute Genomics Platform"/>
            <consortium name="The Broad Institute Genome Sequencing Center for Infectious Disease"/>
            <person name="Wu L."/>
            <person name="Ma J."/>
        </authorList>
    </citation>
    <scope>NUCLEOTIDE SEQUENCE [LARGE SCALE GENOMIC DNA]</scope>
    <source>
        <strain evidence="2">JCM 16544</strain>
    </source>
</reference>
<protein>
    <recommendedName>
        <fullName evidence="3">Transcriptional regulator</fullName>
    </recommendedName>
</protein>
<evidence type="ECO:0000313" key="1">
    <source>
        <dbReference type="EMBL" id="GAA3640646.1"/>
    </source>
</evidence>
<comment type="caution">
    <text evidence="1">The sequence shown here is derived from an EMBL/GenBank/DDBJ whole genome shotgun (WGS) entry which is preliminary data.</text>
</comment>
<accession>A0ABP7AU59</accession>
<dbReference type="Proteomes" id="UP001501697">
    <property type="component" value="Unassembled WGS sequence"/>
</dbReference>
<dbReference type="EMBL" id="BAAAYU010000005">
    <property type="protein sequence ID" value="GAA3640646.1"/>
    <property type="molecule type" value="Genomic_DNA"/>
</dbReference>
<organism evidence="1 2">
    <name type="scientific">Microbacterium awajiense</name>
    <dbReference type="NCBI Taxonomy" id="415214"/>
    <lineage>
        <taxon>Bacteria</taxon>
        <taxon>Bacillati</taxon>
        <taxon>Actinomycetota</taxon>
        <taxon>Actinomycetes</taxon>
        <taxon>Micrococcales</taxon>
        <taxon>Microbacteriaceae</taxon>
        <taxon>Microbacterium</taxon>
    </lineage>
</organism>
<name>A0ABP7AU59_9MICO</name>
<keyword evidence="2" id="KW-1185">Reference proteome</keyword>